<dbReference type="InterPro" id="IPR006047">
    <property type="entry name" value="GH13_cat_dom"/>
</dbReference>
<keyword evidence="3" id="KW-0378">Hydrolase</keyword>
<evidence type="ECO:0000313" key="3">
    <source>
        <dbReference type="EMBL" id="NEL55667.1"/>
    </source>
</evidence>
<gene>
    <name evidence="3" type="ORF">G1H19_16930</name>
</gene>
<dbReference type="InterPro" id="IPR045857">
    <property type="entry name" value="O16G_dom_2"/>
</dbReference>
<dbReference type="Proteomes" id="UP000470470">
    <property type="component" value="Unassembled WGS sequence"/>
</dbReference>
<proteinExistence type="inferred from homology"/>
<evidence type="ECO:0000256" key="1">
    <source>
        <dbReference type="ARBA" id="ARBA00008061"/>
    </source>
</evidence>
<dbReference type="InterPro" id="IPR017853">
    <property type="entry name" value="GH"/>
</dbReference>
<dbReference type="Gene3D" id="3.90.400.10">
    <property type="entry name" value="Oligo-1,6-glucosidase, Domain 2"/>
    <property type="match status" value="1"/>
</dbReference>
<comment type="caution">
    <text evidence="3">The sequence shown here is derived from an EMBL/GenBank/DDBJ whole genome shotgun (WGS) entry which is preliminary data.</text>
</comment>
<feature type="domain" description="Glycosyl hydrolase family 13 catalytic" evidence="2">
    <location>
        <begin position="33"/>
        <end position="411"/>
    </location>
</feature>
<accession>A0A7K3WGY1</accession>
<dbReference type="SMART" id="SM00642">
    <property type="entry name" value="Aamy"/>
    <property type="match status" value="1"/>
</dbReference>
<organism evidence="3 4">
    <name type="scientific">Goekera deserti</name>
    <dbReference type="NCBI Taxonomy" id="2497753"/>
    <lineage>
        <taxon>Bacteria</taxon>
        <taxon>Bacillati</taxon>
        <taxon>Actinomycetota</taxon>
        <taxon>Actinomycetes</taxon>
        <taxon>Geodermatophilales</taxon>
        <taxon>Geodermatophilaceae</taxon>
        <taxon>Goekera</taxon>
    </lineage>
</organism>
<evidence type="ECO:0000259" key="2">
    <source>
        <dbReference type="SMART" id="SM00642"/>
    </source>
</evidence>
<dbReference type="GO" id="GO:0004556">
    <property type="term" value="F:alpha-amylase activity"/>
    <property type="evidence" value="ECO:0007669"/>
    <property type="project" value="TreeGrafter"/>
</dbReference>
<dbReference type="PANTHER" id="PTHR10357:SF179">
    <property type="entry name" value="NEUTRAL AND BASIC AMINO ACID TRANSPORT PROTEIN RBAT"/>
    <property type="match status" value="1"/>
</dbReference>
<protein>
    <submittedName>
        <fullName evidence="3">Glycoside hydrolase family 13 protein</fullName>
    </submittedName>
</protein>
<evidence type="ECO:0000313" key="4">
    <source>
        <dbReference type="Proteomes" id="UP000470470"/>
    </source>
</evidence>
<dbReference type="Gene3D" id="3.20.20.80">
    <property type="entry name" value="Glycosidases"/>
    <property type="match status" value="1"/>
</dbReference>
<dbReference type="SUPFAM" id="SSF51445">
    <property type="entry name" value="(Trans)glycosidases"/>
    <property type="match status" value="1"/>
</dbReference>
<keyword evidence="4" id="KW-1185">Reference proteome</keyword>
<dbReference type="Pfam" id="PF00128">
    <property type="entry name" value="Alpha-amylase"/>
    <property type="match status" value="1"/>
</dbReference>
<reference evidence="3 4" key="1">
    <citation type="submission" date="2020-02" db="EMBL/GenBank/DDBJ databases">
        <title>The whole genome sequence of CPCC 205119.</title>
        <authorList>
            <person name="Jiang Z."/>
        </authorList>
    </citation>
    <scope>NUCLEOTIDE SEQUENCE [LARGE SCALE GENOMIC DNA]</scope>
    <source>
        <strain evidence="3 4">CPCC 205119</strain>
    </source>
</reference>
<comment type="similarity">
    <text evidence="1">Belongs to the glycosyl hydrolase 13 family.</text>
</comment>
<name>A0A7K3WGY1_9ACTN</name>
<dbReference type="GO" id="GO:0009313">
    <property type="term" value="P:oligosaccharide catabolic process"/>
    <property type="evidence" value="ECO:0007669"/>
    <property type="project" value="TreeGrafter"/>
</dbReference>
<dbReference type="AlphaFoldDB" id="A0A7K3WGY1"/>
<dbReference type="CDD" id="cd11332">
    <property type="entry name" value="AmyAc_OligoGlu_TS"/>
    <property type="match status" value="1"/>
</dbReference>
<sequence>MSSPVTIDSAAHAAPAAEAAATAAWWRDAVVYQVYLRSFADGNGDGIGDLVGLRARLPYLANLGVDALWLTPHYPSGGADGGYDVVDHRAVDPEYGSVEDVEALVVDAHALGLRVLLDIVPNHTSDQHRWFTEALADPGSPAARRYFFAEGSEHPPNNWQSLFGGPAWSRTPDGRWYLHMFAPEQPDLDWTDESVRADFEQTLRFWLDIGIDGFRVDVAYGLVKAPGLPDNPGSYSPTLFGHGPEQAMTWNRPEVHDIWRSWRAIVDSYPGERMLVGEVCLADLDQVALYSRPDELHQSFAFRLLKSGWDAHAFADAIDSALAAFRAVGAPVSWVLSNHDKDRQVSRFGGGAVGESRARAAALLMLMLPGSPYLYAGEELGLPQAHVPDEAKQDPIFFRSGGARPGRDGCRVPIPWHEGPDVGFSSDPQVPAWLPVPRGWSEYSVSRQAEDSGSVLRLYQRAISVRRDHPLLGSGDATVTVHGELLRVQVEDDHDAVTCWVNMGSAPAIVPAYGEVMLASDSRVLPTGGSVVLGAGTAVWIAE</sequence>
<dbReference type="EMBL" id="JAAGWK010000024">
    <property type="protein sequence ID" value="NEL55667.1"/>
    <property type="molecule type" value="Genomic_DNA"/>
</dbReference>
<dbReference type="PANTHER" id="PTHR10357">
    <property type="entry name" value="ALPHA-AMYLASE FAMILY MEMBER"/>
    <property type="match status" value="1"/>
</dbReference>